<dbReference type="RefSeq" id="WP_316512078.1">
    <property type="nucleotide sequence ID" value="NZ_OY726395.1"/>
</dbReference>
<sequence length="132" mass="14318">MNDIAIQQKVSNLVAKYADLCDQHDWKGVAALFTPDGVFDASTVYGKTMKGSAELLEFYESAPVAVGHHPTSVYCTSITDSEVVARMKMIVIFRAGIFSVDYLWTLVPCGEELSIAKQTISLVGKVALPKTG</sequence>
<evidence type="ECO:0000313" key="2">
    <source>
        <dbReference type="EMBL" id="CAJ1586016.1"/>
    </source>
</evidence>
<reference evidence="2 3" key="1">
    <citation type="submission" date="2023-08" db="EMBL/GenBank/DDBJ databases">
        <authorList>
            <person name="Folkvardsen B D."/>
            <person name="Norman A."/>
        </authorList>
    </citation>
    <scope>NUCLEOTIDE SEQUENCE [LARGE SCALE GENOMIC DNA]</scope>
    <source>
        <strain evidence="2 3">Mu0050</strain>
    </source>
</reference>
<keyword evidence="3" id="KW-1185">Reference proteome</keyword>
<protein>
    <submittedName>
        <fullName evidence="2">Nuclear transport factor 2 family protein</fullName>
    </submittedName>
</protein>
<dbReference type="EMBL" id="OY726395">
    <property type="protein sequence ID" value="CAJ1586016.1"/>
    <property type="molecule type" value="Genomic_DNA"/>
</dbReference>
<feature type="domain" description="SnoaL-like" evidence="1">
    <location>
        <begin position="7"/>
        <end position="93"/>
    </location>
</feature>
<name>A0ABM9MIH5_9MYCO</name>
<dbReference type="SUPFAM" id="SSF54427">
    <property type="entry name" value="NTF2-like"/>
    <property type="match status" value="1"/>
</dbReference>
<dbReference type="InterPro" id="IPR037401">
    <property type="entry name" value="SnoaL-like"/>
</dbReference>
<dbReference type="Proteomes" id="UP001190466">
    <property type="component" value="Chromosome"/>
</dbReference>
<dbReference type="InterPro" id="IPR032710">
    <property type="entry name" value="NTF2-like_dom_sf"/>
</dbReference>
<proteinExistence type="predicted"/>
<evidence type="ECO:0000313" key="3">
    <source>
        <dbReference type="Proteomes" id="UP001190466"/>
    </source>
</evidence>
<accession>A0ABM9MIH5</accession>
<dbReference type="Pfam" id="PF13577">
    <property type="entry name" value="SnoaL_4"/>
    <property type="match status" value="1"/>
</dbReference>
<organism evidence="2 3">
    <name type="scientific">[Mycobacterium] wendilense</name>
    <dbReference type="NCBI Taxonomy" id="3064284"/>
    <lineage>
        <taxon>Bacteria</taxon>
        <taxon>Bacillati</taxon>
        <taxon>Actinomycetota</taxon>
        <taxon>Actinomycetes</taxon>
        <taxon>Mycobacteriales</taxon>
        <taxon>Mycobacteriaceae</taxon>
        <taxon>Mycolicibacter</taxon>
    </lineage>
</organism>
<dbReference type="CDD" id="cd00531">
    <property type="entry name" value="NTF2_like"/>
    <property type="match status" value="1"/>
</dbReference>
<evidence type="ECO:0000259" key="1">
    <source>
        <dbReference type="Pfam" id="PF13577"/>
    </source>
</evidence>
<dbReference type="Gene3D" id="3.10.450.50">
    <property type="match status" value="1"/>
</dbReference>
<gene>
    <name evidence="2" type="ORF">MU0050_004040</name>
</gene>